<keyword evidence="9" id="KW-1185">Reference proteome</keyword>
<dbReference type="GO" id="GO:0016787">
    <property type="term" value="F:hydrolase activity"/>
    <property type="evidence" value="ECO:0007669"/>
    <property type="project" value="UniProtKB-KW"/>
</dbReference>
<dbReference type="InterPro" id="IPR050708">
    <property type="entry name" value="T6SS_VgrG/RHS"/>
</dbReference>
<dbReference type="Gene3D" id="2.180.10.10">
    <property type="entry name" value="RHS repeat-associated core"/>
    <property type="match status" value="4"/>
</dbReference>
<feature type="coiled-coil region" evidence="5">
    <location>
        <begin position="1600"/>
        <end position="1634"/>
    </location>
</feature>
<dbReference type="PANTHER" id="PTHR32305">
    <property type="match status" value="1"/>
</dbReference>
<keyword evidence="4" id="KW-0843">Virulence</keyword>
<dbReference type="InterPro" id="IPR006530">
    <property type="entry name" value="YD"/>
</dbReference>
<dbReference type="Pfam" id="PF03534">
    <property type="entry name" value="SpvB"/>
    <property type="match status" value="1"/>
</dbReference>
<dbReference type="InterPro" id="IPR022385">
    <property type="entry name" value="Rhs_assc_core"/>
</dbReference>
<dbReference type="Pfam" id="PF25023">
    <property type="entry name" value="TEN_YD-shell"/>
    <property type="match status" value="1"/>
</dbReference>
<evidence type="ECO:0000313" key="9">
    <source>
        <dbReference type="Proteomes" id="UP000073601"/>
    </source>
</evidence>
<evidence type="ECO:0000256" key="6">
    <source>
        <dbReference type="SAM" id="SignalP"/>
    </source>
</evidence>
<sequence>MNVISFLPAKKWVARSAAVFASLVSAIFYANAFDLDVGELKGSPSVENGMANYSLSLQVPEGINGLAPKLSVNYRQGSSNSSLGLGFYLSDFPTIERCSASKRVDGYQSGIHFNENDQYCMVGKRLVLVNGNLGQPGSEYRIAGETSTKITAIGSGTSIDAWMVYRADGYVATYRDTDTSNNTNIRWHLSEYKDRFDNKIDYTYRDSFGTTLPETISYSNVEINFSYRERSDISTAWYRGERAEQRELLDNVTVKRNGAVRQRFNFDYEQVSLKGGASYSRLVKAQLCDASNQCFPAHTFDWESTNLAESSPYLNNLLPVGDLQGYLVGDINRDARPDICILDEGIRCADNLGGGRFSSPSTTYPIFNWDSDESRATIQLIDINRDGYTDICGFNETGFYCAKNQSGRFESQALITNAFSLDTSNQFIDFDRDGFVDLCRIETTGLVCQSNSGSQSLSGLFSASEIQLTSIGWPLEKTLVNGFDAVNLPRPQLIDFNGDGNPDVCGITNDGALTCATGLGQTSGSGNIAFSEEVVWARDIPVAAFAGQGSESTYNALKKQQETLLRTYRLADLNMDGLPDVCYRQANDYVCRINTGSSLMPASKILTLPSAAFAVTDYVGTVEQSITFDDRNGDSVDDFCYIEGQRLFCAYNQSSGFSEPSLVSEIPADLVSVREREKFYGNFVRRFFGLSTTIDVLTVMSAYGPFRQVGDLDGNGTNDDCFRSVTGVSCLMYEHEPMAKLSSVTSGFGNTTTFYYGNTDSSDVFTSTGSQPAPLLSLSPQLNVVTKIESNDGIGGKTETRFAYKGYVAHEELGALGFLEITETMDLDSGERATTRKFGFDSAFRPYISEAETRVNGRKVQRALTSFREVDDPYSELPFRVTEQKKTESFDLSERLLTSVVETFSDYDAQFFAGTTTKVTIDANGGRFEEKTETNYEHNDVRWLIGKPTRIQVTKSNGTDSQTRVTQHKYDAVTGVLVEQIIEPGHDHQITHAFTYSANGLRLSAREETSLGARVEKSEYDQLGRLVRHTNAKGHSATTTYNDFCHLPASAKDSAGLTTHFTYDSFCRKVQEDYPDGNWKKWVFDWSDGANAGADVHGLTLGDRSLYLITEQTSQGSWRTTYFDRFGREVRVKTPGTNNRIILVDKAFNRDGQLAGETVPYFEGLFDGDATYWKRTDYDALGRPVRTILPTEDGADIVTNISYSGLTRTSSGSGVVKREETGNGLGQTVEIIEANSHSIRHTYDAYENLIESDVNGKVITMQYDDFGRKISMTDPAMGTWHYEYNPWGELVAQTDAKGQVTNYVYDELGRKIEERVNDDKTVWQYDASLPGQLDSNTTSDNVSHSYEYDSLKRVVASHSVVDGVRYTTRFEYDEDNRLSRVIYPSGMRLDHKYDLNGLLDQLSMPNADLWDRDFIKIEQALRETAARIVELEAQAQVYEKNAIYYTEQADKLRANADALFAQEQALDSEASTLYSSANQLMQVSLKNAALATNYRNTANYYYNVFGRRVFSFVKNQNGLAYYKYDQCVSKDWKGRCKRREYFQVAIPMWMVETRVCYTSGKYKTSTTCSMQSATQVVAGDVYSRWANHYQNIANNYRALAQQQSARADALTARADELERQANAYIAEANNYLVLAREQTDLLDIAVKEMDDLVVAQESLSTLLDDRLKDETENILWKATSRDAFGRLSGELFGNGYLQRQEIDRARGNIKSITTSLGTNQIQSLSYDYNDRNQVTQLNRNLRGQTELYEYDDLNQLVRWTFDEQSNANFQERQYRYDIYGNLTYKSNVGDIASLANGQLDGDTFKYDANGNQTQGPGRSIVWNAFNKVESLTENGETVTYTYDANKNRIKRVLEDKTTYYVGPGYEMDVEQRDGKRVLTMRHRLMVDGQAVGEHIKTLIDDEKQLDKTAYFHRDRLGNADIISDNLGVVQIRQNFTPFGETLAVQELENPPLFTRNTLRGFTAHENVGVGKLINMNARLYDPVYGRFISADTIIPEPGMSGSYNRYSYVYNNPVNFTDPSGHNPFIIFAIGLALFTFSFTTDNQFLQAITAIAGTLMMGYASFGANGLWGLAGTKGAIASGATVGFTTGVVSTGKISGGLKGAIIGGAGAGITSGIGGIAAGTFAGKVGVTIAHGVTQGIIAEAKGGKFRNGFIGGLVAKAGGLAFGIPDAIELQMLQGAAFAAAAVLLTGGDGQDAFVQAAAAVVAVYLYNDLSHKPDEGGQSYADRAKIYRAMQARIDDAGIDTVWFGVAADLNDHFSKWYVRWGLPDHVNDLGIELLEKNRATFNEVMSGSIGKSGIALDNFLVVREQMYVQDFYQKTQVAMWENVVINGSFIGDGLIQPSIISMGVEYVNNKYGYFNFFDTYHRIELGQAMMSQRRHGVN</sequence>
<dbReference type="InterPro" id="IPR028994">
    <property type="entry name" value="Integrin_alpha_N"/>
</dbReference>
<evidence type="ECO:0000256" key="1">
    <source>
        <dbReference type="ARBA" id="ARBA00004613"/>
    </source>
</evidence>
<name>A0A128FJ34_9GAMM</name>
<dbReference type="PANTHER" id="PTHR32305:SF15">
    <property type="entry name" value="PROTEIN RHSA-RELATED"/>
    <property type="match status" value="1"/>
</dbReference>
<dbReference type="Pfam" id="PF05593">
    <property type="entry name" value="RHS_repeat"/>
    <property type="match status" value="1"/>
</dbReference>
<organism evidence="8 9">
    <name type="scientific">Grimontia marina</name>
    <dbReference type="NCBI Taxonomy" id="646534"/>
    <lineage>
        <taxon>Bacteria</taxon>
        <taxon>Pseudomonadati</taxon>
        <taxon>Pseudomonadota</taxon>
        <taxon>Gammaproteobacteria</taxon>
        <taxon>Vibrionales</taxon>
        <taxon>Vibrionaceae</taxon>
        <taxon>Grimontia</taxon>
    </lineage>
</organism>
<evidence type="ECO:0000313" key="8">
    <source>
        <dbReference type="EMBL" id="CZF86817.1"/>
    </source>
</evidence>
<comment type="subcellular location">
    <subcellularLocation>
        <location evidence="1">Secreted</location>
    </subcellularLocation>
</comment>
<proteinExistence type="predicted"/>
<dbReference type="GO" id="GO:0005576">
    <property type="term" value="C:extracellular region"/>
    <property type="evidence" value="ECO:0007669"/>
    <property type="project" value="UniProtKB-SubCell"/>
</dbReference>
<dbReference type="SUPFAM" id="SSF69318">
    <property type="entry name" value="Integrin alpha N-terminal domain"/>
    <property type="match status" value="1"/>
</dbReference>
<keyword evidence="2" id="KW-0964">Secreted</keyword>
<dbReference type="NCBIfam" id="TIGR01643">
    <property type="entry name" value="YD_repeat_2x"/>
    <property type="match status" value="2"/>
</dbReference>
<dbReference type="InterPro" id="IPR031325">
    <property type="entry name" value="RHS_repeat"/>
</dbReference>
<dbReference type="InterPro" id="IPR056823">
    <property type="entry name" value="TEN-like_YD-shell"/>
</dbReference>
<keyword evidence="6" id="KW-0732">Signal</keyword>
<feature type="signal peptide" evidence="6">
    <location>
        <begin position="1"/>
        <end position="32"/>
    </location>
</feature>
<feature type="chain" id="PRO_5007282515" evidence="6">
    <location>
        <begin position="33"/>
        <end position="2384"/>
    </location>
</feature>
<dbReference type="EMBL" id="FIZY01000085">
    <property type="protein sequence ID" value="CZF86817.1"/>
    <property type="molecule type" value="Genomic_DNA"/>
</dbReference>
<keyword evidence="5" id="KW-0175">Coiled coil</keyword>
<dbReference type="InterPro" id="IPR003284">
    <property type="entry name" value="Sal_SpvB"/>
</dbReference>
<keyword evidence="3" id="KW-0677">Repeat</keyword>
<dbReference type="RefSeq" id="WP_062715007.1">
    <property type="nucleotide sequence ID" value="NZ_CAWRCI010000085.1"/>
</dbReference>
<gene>
    <name evidence="8" type="primary">wapA_2</name>
    <name evidence="8" type="ORF">GMA8713_04856</name>
</gene>
<feature type="coiled-coil region" evidence="5">
    <location>
        <begin position="1414"/>
        <end position="1441"/>
    </location>
</feature>
<evidence type="ECO:0000256" key="4">
    <source>
        <dbReference type="ARBA" id="ARBA00023026"/>
    </source>
</evidence>
<reference evidence="9" key="1">
    <citation type="submission" date="2016-02" db="EMBL/GenBank/DDBJ databases">
        <authorList>
            <person name="Rodrigo-Torres Lidia"/>
            <person name="Arahal R.David."/>
        </authorList>
    </citation>
    <scope>NUCLEOTIDE SEQUENCE [LARGE SCALE GENOMIC DNA]</scope>
    <source>
        <strain evidence="9">CECT 8713</strain>
    </source>
</reference>
<evidence type="ECO:0000256" key="2">
    <source>
        <dbReference type="ARBA" id="ARBA00022525"/>
    </source>
</evidence>
<evidence type="ECO:0000259" key="7">
    <source>
        <dbReference type="Pfam" id="PF25023"/>
    </source>
</evidence>
<dbReference type="EC" id="3.1.-.-" evidence="8"/>
<accession>A0A128FJ34</accession>
<dbReference type="GO" id="GO:0005737">
    <property type="term" value="C:cytoplasm"/>
    <property type="evidence" value="ECO:0007669"/>
    <property type="project" value="InterPro"/>
</dbReference>
<dbReference type="NCBIfam" id="TIGR03696">
    <property type="entry name" value="Rhs_assc_core"/>
    <property type="match status" value="1"/>
</dbReference>
<evidence type="ECO:0000256" key="3">
    <source>
        <dbReference type="ARBA" id="ARBA00022737"/>
    </source>
</evidence>
<keyword evidence="8" id="KW-0378">Hydrolase</keyword>
<evidence type="ECO:0000256" key="5">
    <source>
        <dbReference type="SAM" id="Coils"/>
    </source>
</evidence>
<protein>
    <submittedName>
        <fullName evidence="8">tRNA(Glu)-specific nuclease WapA</fullName>
        <ecNumber evidence="8">3.1.-.-</ecNumber>
    </submittedName>
</protein>
<feature type="domain" description="Teneurin-like YD-shell" evidence="7">
    <location>
        <begin position="1338"/>
        <end position="1408"/>
    </location>
</feature>
<dbReference type="OrthoDB" id="9815414at2"/>
<dbReference type="Proteomes" id="UP000073601">
    <property type="component" value="Unassembled WGS sequence"/>
</dbReference>